<dbReference type="CDD" id="cd07560">
    <property type="entry name" value="Peptidase_S41_CPP"/>
    <property type="match status" value="1"/>
</dbReference>
<evidence type="ECO:0000256" key="4">
    <source>
        <dbReference type="ARBA" id="ARBA00022825"/>
    </source>
</evidence>
<evidence type="ECO:0000256" key="2">
    <source>
        <dbReference type="ARBA" id="ARBA00022670"/>
    </source>
</evidence>
<dbReference type="EMBL" id="NOZQ01000196">
    <property type="protein sequence ID" value="OYD14255.1"/>
    <property type="molecule type" value="Genomic_DNA"/>
</dbReference>
<dbReference type="GO" id="GO:0004175">
    <property type="term" value="F:endopeptidase activity"/>
    <property type="evidence" value="ECO:0007669"/>
    <property type="project" value="TreeGrafter"/>
</dbReference>
<dbReference type="Pfam" id="PF17820">
    <property type="entry name" value="PDZ_6"/>
    <property type="match status" value="1"/>
</dbReference>
<dbReference type="SMART" id="SM00245">
    <property type="entry name" value="TSPc"/>
    <property type="match status" value="1"/>
</dbReference>
<dbReference type="FunFam" id="2.30.42.10:FF:000063">
    <property type="entry name" value="Peptidase, S41 family"/>
    <property type="match status" value="1"/>
</dbReference>
<dbReference type="Proteomes" id="UP000215215">
    <property type="component" value="Unassembled WGS sequence"/>
</dbReference>
<dbReference type="GO" id="GO:0030288">
    <property type="term" value="C:outer membrane-bounded periplasmic space"/>
    <property type="evidence" value="ECO:0007669"/>
    <property type="project" value="TreeGrafter"/>
</dbReference>
<dbReference type="InterPro" id="IPR004447">
    <property type="entry name" value="Peptidase_S41A"/>
</dbReference>
<dbReference type="GO" id="GO:0006508">
    <property type="term" value="P:proteolysis"/>
    <property type="evidence" value="ECO:0007669"/>
    <property type="project" value="UniProtKB-KW"/>
</dbReference>
<evidence type="ECO:0000256" key="1">
    <source>
        <dbReference type="ARBA" id="ARBA00009179"/>
    </source>
</evidence>
<dbReference type="PROSITE" id="PS50106">
    <property type="entry name" value="PDZ"/>
    <property type="match status" value="1"/>
</dbReference>
<name>A0A235BRR9_UNCW3</name>
<dbReference type="GO" id="GO:0008236">
    <property type="term" value="F:serine-type peptidase activity"/>
    <property type="evidence" value="ECO:0007669"/>
    <property type="project" value="UniProtKB-KW"/>
</dbReference>
<dbReference type="InterPro" id="IPR055210">
    <property type="entry name" value="CtpA/B_N"/>
</dbReference>
<evidence type="ECO:0000313" key="7">
    <source>
        <dbReference type="EMBL" id="OYD14255.1"/>
    </source>
</evidence>
<feature type="domain" description="PDZ" evidence="6">
    <location>
        <begin position="76"/>
        <end position="148"/>
    </location>
</feature>
<proteinExistence type="inferred from homology"/>
<organism evidence="7 8">
    <name type="scientific">candidate division WOR-3 bacterium JGI_Cruoil_03_44_89</name>
    <dbReference type="NCBI Taxonomy" id="1973748"/>
    <lineage>
        <taxon>Bacteria</taxon>
        <taxon>Bacteria division WOR-3</taxon>
    </lineage>
</organism>
<evidence type="ECO:0000256" key="3">
    <source>
        <dbReference type="ARBA" id="ARBA00022801"/>
    </source>
</evidence>
<dbReference type="SMART" id="SM00228">
    <property type="entry name" value="PDZ"/>
    <property type="match status" value="1"/>
</dbReference>
<dbReference type="Gene3D" id="3.90.226.10">
    <property type="entry name" value="2-enoyl-CoA Hydratase, Chain A, domain 1"/>
    <property type="match status" value="1"/>
</dbReference>
<dbReference type="InterPro" id="IPR005151">
    <property type="entry name" value="Tail-specific_protease"/>
</dbReference>
<gene>
    <name evidence="7" type="ORF">CH333_08505</name>
</gene>
<evidence type="ECO:0000259" key="6">
    <source>
        <dbReference type="PROSITE" id="PS50106"/>
    </source>
</evidence>
<sequence length="507" mass="56007">MKKRLTIIICLGIAAVILIGATENITYTLNQFTNILRIVQQRYVEEVNLSDLVKKAIEGMLYSLDPHSSYLDEDDYRELNVKTQGKFGGLGIHISIRNGWLTIIAPIDGTPAYRVGLRSGDIITKIEGESTRGITIDKAVKKLRGTPGTKVTITIAREGMEETDYTIERAIIEIRDVPYYGLLTDDIGYIKLVNFSKGAGAEVKSAIDELHNGGATKLILDLTGNPGGLLKEAVEVADNFVDKGNLIVSTKGKLPEANRKYGARREAVYGEYPLVVLVDGASASASEIVAGAIQDWSRGVIIGDTTFGKGSVQTIVPLGGMEALKLTTARYYTPCGRCIDKSDTLRFLLKNPTVDKEFSTLRAPIRTLHGGGGIVPDIDVESEKVPLVARKIWRKGGFLSFAAHYTRLNPDIERGFTLDEDVYDEFKSYLRDEKDLAIAAEDWDDAMPFIERYLRGAIAEATWNTKGRYEESYLPYNSSVKKAKEVLSRTSTLEELFAKIEQTTIDN</sequence>
<dbReference type="Gene3D" id="2.30.42.10">
    <property type="match status" value="1"/>
</dbReference>
<keyword evidence="3 5" id="KW-0378">Hydrolase</keyword>
<dbReference type="InterPro" id="IPR001478">
    <property type="entry name" value="PDZ"/>
</dbReference>
<dbReference type="Pfam" id="PF03572">
    <property type="entry name" value="Peptidase_S41"/>
    <property type="match status" value="1"/>
</dbReference>
<dbReference type="PANTHER" id="PTHR32060:SF30">
    <property type="entry name" value="CARBOXY-TERMINAL PROCESSING PROTEASE CTPA"/>
    <property type="match status" value="1"/>
</dbReference>
<reference evidence="7 8" key="1">
    <citation type="submission" date="2017-07" db="EMBL/GenBank/DDBJ databases">
        <title>Recovery of genomes from metagenomes via a dereplication, aggregation, and scoring strategy.</title>
        <authorList>
            <person name="Sieber C.M."/>
            <person name="Probst A.J."/>
            <person name="Sharrar A."/>
            <person name="Thomas B.C."/>
            <person name="Hess M."/>
            <person name="Tringe S.G."/>
            <person name="Banfield J.F."/>
        </authorList>
    </citation>
    <scope>NUCLEOTIDE SEQUENCE [LARGE SCALE GENOMIC DNA]</scope>
    <source>
        <strain evidence="7">JGI_Cruoil_03_44_89</strain>
    </source>
</reference>
<dbReference type="SUPFAM" id="SSF52096">
    <property type="entry name" value="ClpP/crotonase"/>
    <property type="match status" value="1"/>
</dbReference>
<dbReference type="GO" id="GO:0007165">
    <property type="term" value="P:signal transduction"/>
    <property type="evidence" value="ECO:0007669"/>
    <property type="project" value="TreeGrafter"/>
</dbReference>
<dbReference type="InterPro" id="IPR036034">
    <property type="entry name" value="PDZ_sf"/>
</dbReference>
<keyword evidence="2 5" id="KW-0645">Protease</keyword>
<keyword evidence="4 5" id="KW-0720">Serine protease</keyword>
<dbReference type="Pfam" id="PF22694">
    <property type="entry name" value="CtpB_N-like"/>
    <property type="match status" value="1"/>
</dbReference>
<dbReference type="NCBIfam" id="TIGR00225">
    <property type="entry name" value="prc"/>
    <property type="match status" value="1"/>
</dbReference>
<dbReference type="PANTHER" id="PTHR32060">
    <property type="entry name" value="TAIL-SPECIFIC PROTEASE"/>
    <property type="match status" value="1"/>
</dbReference>
<dbReference type="Gene3D" id="3.30.750.44">
    <property type="match status" value="1"/>
</dbReference>
<dbReference type="InterPro" id="IPR041489">
    <property type="entry name" value="PDZ_6"/>
</dbReference>
<dbReference type="CDD" id="cd06782">
    <property type="entry name" value="cpPDZ_CPP-like"/>
    <property type="match status" value="1"/>
</dbReference>
<protein>
    <recommendedName>
        <fullName evidence="6">PDZ domain-containing protein</fullName>
    </recommendedName>
</protein>
<dbReference type="AlphaFoldDB" id="A0A235BRR9"/>
<comment type="caution">
    <text evidence="7">The sequence shown here is derived from an EMBL/GenBank/DDBJ whole genome shotgun (WGS) entry which is preliminary data.</text>
</comment>
<comment type="similarity">
    <text evidence="1 5">Belongs to the peptidase S41A family.</text>
</comment>
<accession>A0A235BRR9</accession>
<evidence type="ECO:0000313" key="8">
    <source>
        <dbReference type="Proteomes" id="UP000215215"/>
    </source>
</evidence>
<dbReference type="InterPro" id="IPR029045">
    <property type="entry name" value="ClpP/crotonase-like_dom_sf"/>
</dbReference>
<evidence type="ECO:0000256" key="5">
    <source>
        <dbReference type="RuleBase" id="RU004404"/>
    </source>
</evidence>
<dbReference type="SUPFAM" id="SSF50156">
    <property type="entry name" value="PDZ domain-like"/>
    <property type="match status" value="1"/>
</dbReference>